<evidence type="ECO:0000313" key="3">
    <source>
        <dbReference type="EMBL" id="MFC4870861.1"/>
    </source>
</evidence>
<dbReference type="Pfam" id="PF14534">
    <property type="entry name" value="DUF4440"/>
    <property type="match status" value="1"/>
</dbReference>
<evidence type="ECO:0000256" key="1">
    <source>
        <dbReference type="SAM" id="SignalP"/>
    </source>
</evidence>
<dbReference type="RefSeq" id="WP_377061797.1">
    <property type="nucleotide sequence ID" value="NZ_JBHSJJ010000002.1"/>
</dbReference>
<dbReference type="Proteomes" id="UP001595818">
    <property type="component" value="Unassembled WGS sequence"/>
</dbReference>
<dbReference type="EMBL" id="JBHSJJ010000002">
    <property type="protein sequence ID" value="MFC4870861.1"/>
    <property type="molecule type" value="Genomic_DNA"/>
</dbReference>
<proteinExistence type="predicted"/>
<dbReference type="Gene3D" id="3.10.450.50">
    <property type="match status" value="1"/>
</dbReference>
<feature type="signal peptide" evidence="1">
    <location>
        <begin position="1"/>
        <end position="18"/>
    </location>
</feature>
<evidence type="ECO:0000313" key="4">
    <source>
        <dbReference type="Proteomes" id="UP001595818"/>
    </source>
</evidence>
<sequence length="148" mass="16878">MFKYAFLCLIILGFCQCAGPGTQNSTSKEDILSIEQKRFKAIVDRDVSHLEAVMADDLYYLHSNGEVDTKESYIKSIADGSRAYDDISIDDAEIRIYDNTAIINGICTYYRKHPDGSPNNLRLKYTNVYVEIAGDWKMVSWQSLRMDP</sequence>
<gene>
    <name evidence="3" type="ORF">ACFPFU_04125</name>
</gene>
<dbReference type="SUPFAM" id="SSF54427">
    <property type="entry name" value="NTF2-like"/>
    <property type="match status" value="1"/>
</dbReference>
<feature type="chain" id="PRO_5046713600" evidence="1">
    <location>
        <begin position="19"/>
        <end position="148"/>
    </location>
</feature>
<keyword evidence="1" id="KW-0732">Signal</keyword>
<keyword evidence="4" id="KW-1185">Reference proteome</keyword>
<dbReference type="InterPro" id="IPR027843">
    <property type="entry name" value="DUF4440"/>
</dbReference>
<feature type="domain" description="DUF4440" evidence="2">
    <location>
        <begin position="31"/>
        <end position="138"/>
    </location>
</feature>
<protein>
    <submittedName>
        <fullName evidence="3">Nuclear transport factor 2 family protein</fullName>
    </submittedName>
</protein>
<accession>A0ABV9SX11</accession>
<name>A0ABV9SX11_9BACT</name>
<reference evidence="4" key="1">
    <citation type="journal article" date="2019" name="Int. J. Syst. Evol. Microbiol.">
        <title>The Global Catalogue of Microorganisms (GCM) 10K type strain sequencing project: providing services to taxonomists for standard genome sequencing and annotation.</title>
        <authorList>
            <consortium name="The Broad Institute Genomics Platform"/>
            <consortium name="The Broad Institute Genome Sequencing Center for Infectious Disease"/>
            <person name="Wu L."/>
            <person name="Ma J."/>
        </authorList>
    </citation>
    <scope>NUCLEOTIDE SEQUENCE [LARGE SCALE GENOMIC DNA]</scope>
    <source>
        <strain evidence="4">CGMCC 4.7466</strain>
    </source>
</reference>
<dbReference type="InterPro" id="IPR032710">
    <property type="entry name" value="NTF2-like_dom_sf"/>
</dbReference>
<comment type="caution">
    <text evidence="3">The sequence shown here is derived from an EMBL/GenBank/DDBJ whole genome shotgun (WGS) entry which is preliminary data.</text>
</comment>
<organism evidence="3 4">
    <name type="scientific">Negadavirga shengliensis</name>
    <dbReference type="NCBI Taxonomy" id="1389218"/>
    <lineage>
        <taxon>Bacteria</taxon>
        <taxon>Pseudomonadati</taxon>
        <taxon>Bacteroidota</taxon>
        <taxon>Cytophagia</taxon>
        <taxon>Cytophagales</taxon>
        <taxon>Cyclobacteriaceae</taxon>
        <taxon>Negadavirga</taxon>
    </lineage>
</organism>
<evidence type="ECO:0000259" key="2">
    <source>
        <dbReference type="Pfam" id="PF14534"/>
    </source>
</evidence>